<dbReference type="Pfam" id="PF13414">
    <property type="entry name" value="TPR_11"/>
    <property type="match status" value="1"/>
</dbReference>
<keyword evidence="4" id="KW-0732">Signal</keyword>
<dbReference type="InterPro" id="IPR011990">
    <property type="entry name" value="TPR-like_helical_dom_sf"/>
</dbReference>
<evidence type="ECO:0000256" key="4">
    <source>
        <dbReference type="SAM" id="SignalP"/>
    </source>
</evidence>
<feature type="repeat" description="TPR" evidence="3">
    <location>
        <begin position="167"/>
        <end position="200"/>
    </location>
</feature>
<sequence>MMRISRLVRKLVFVAALLLSVAVELSAQYDKDVFFYRGRLALSDGKYAQAIENFNVLARLDTADYWTFFFRGIAKYNLGDIRGAQQDFDNSVSLNPVFTSGYHYRAIALSRFGKYDEALADLQKAIELRPGFIGLYFSRGVTYFLSQQFDKAVKDFDKYIRKEPKDPSAYLNRGASYLFLGDTLKALDDYNKAIRLDRFDPEGYIRRGRLYATRGDYGNAIADMDKAIELDTTNTFAYFNRAIMQYEQKNYIAAMSDLNRVLKDEPGNALTLYNRGLINAQVGAYEDALSDMDRVLNINPENVLAYFNRASIFIEMGRFQDALEDYDRAIELYPDFAKAYMNRSYVKNMLGDMAGSREDYRIAQAKVAEYRNASTKDAESFADTTRKYSSLIALDADFAKKDFNDELLQHRDIDIRLKSLYRFVLSADRQDTRYALERGYENPLIERFVTGCPVPVAISNADSTLSAEVLEADEAVLYGNMAPDDALTDFLKALYEAENRQFNSALAYYDKAAGAEEQGGLDALYKGFYLMNRAVLKADMIDFISSIESNVQTLTMDDTGATRARVKDQVSRQYDYSGAIQDMEDAARIIPDIAYVHFNLGNLRCLAGEHIPSIDSYTEALRLFPYMGDAYYNRGLVLIYLKDKEKGCIDLSRAGELGVSEAYSVINKYCEEEDNL</sequence>
<keyword evidence="1" id="KW-0677">Repeat</keyword>
<dbReference type="Proteomes" id="UP000823757">
    <property type="component" value="Unassembled WGS sequence"/>
</dbReference>
<dbReference type="PROSITE" id="PS50005">
    <property type="entry name" value="TPR"/>
    <property type="match status" value="6"/>
</dbReference>
<name>A0A9D9NIW7_9BACT</name>
<feature type="repeat" description="TPR" evidence="3">
    <location>
        <begin position="269"/>
        <end position="302"/>
    </location>
</feature>
<dbReference type="SMART" id="SM00028">
    <property type="entry name" value="TPR"/>
    <property type="match status" value="12"/>
</dbReference>
<dbReference type="Pfam" id="PF00515">
    <property type="entry name" value="TPR_1"/>
    <property type="match status" value="2"/>
</dbReference>
<reference evidence="5" key="2">
    <citation type="journal article" date="2021" name="PeerJ">
        <title>Extensive microbial diversity within the chicken gut microbiome revealed by metagenomics and culture.</title>
        <authorList>
            <person name="Gilroy R."/>
            <person name="Ravi A."/>
            <person name="Getino M."/>
            <person name="Pursley I."/>
            <person name="Horton D.L."/>
            <person name="Alikhan N.F."/>
            <person name="Baker D."/>
            <person name="Gharbi K."/>
            <person name="Hall N."/>
            <person name="Watson M."/>
            <person name="Adriaenssens E.M."/>
            <person name="Foster-Nyarko E."/>
            <person name="Jarju S."/>
            <person name="Secka A."/>
            <person name="Antonio M."/>
            <person name="Oren A."/>
            <person name="Chaudhuri R.R."/>
            <person name="La Ragione R."/>
            <person name="Hildebrand F."/>
            <person name="Pallen M.J."/>
        </authorList>
    </citation>
    <scope>NUCLEOTIDE SEQUENCE</scope>
    <source>
        <strain evidence="5">B1-13419</strain>
    </source>
</reference>
<accession>A0A9D9NIW7</accession>
<dbReference type="AlphaFoldDB" id="A0A9D9NIW7"/>
<reference evidence="5" key="1">
    <citation type="submission" date="2020-10" db="EMBL/GenBank/DDBJ databases">
        <authorList>
            <person name="Gilroy R."/>
        </authorList>
    </citation>
    <scope>NUCLEOTIDE SEQUENCE</scope>
    <source>
        <strain evidence="5">B1-13419</strain>
    </source>
</reference>
<feature type="repeat" description="TPR" evidence="3">
    <location>
        <begin position="133"/>
        <end position="166"/>
    </location>
</feature>
<gene>
    <name evidence="5" type="ORF">IAB91_08390</name>
</gene>
<dbReference type="Pfam" id="PF13181">
    <property type="entry name" value="TPR_8"/>
    <property type="match status" value="1"/>
</dbReference>
<dbReference type="SUPFAM" id="SSF48452">
    <property type="entry name" value="TPR-like"/>
    <property type="match status" value="2"/>
</dbReference>
<dbReference type="InterPro" id="IPR019734">
    <property type="entry name" value="TPR_rpt"/>
</dbReference>
<proteinExistence type="predicted"/>
<feature type="repeat" description="TPR" evidence="3">
    <location>
        <begin position="303"/>
        <end position="336"/>
    </location>
</feature>
<feature type="chain" id="PRO_5038716555" evidence="4">
    <location>
        <begin position="27"/>
        <end position="676"/>
    </location>
</feature>
<feature type="signal peptide" evidence="4">
    <location>
        <begin position="1"/>
        <end position="26"/>
    </location>
</feature>
<protein>
    <submittedName>
        <fullName evidence="5">Tetratricopeptide repeat protein</fullName>
    </submittedName>
</protein>
<dbReference type="PANTHER" id="PTHR44858">
    <property type="entry name" value="TETRATRICOPEPTIDE REPEAT PROTEIN 6"/>
    <property type="match status" value="1"/>
</dbReference>
<dbReference type="PANTHER" id="PTHR44858:SF1">
    <property type="entry name" value="UDP-N-ACETYLGLUCOSAMINE--PEPTIDE N-ACETYLGLUCOSAMINYLTRANSFERASE SPINDLY-RELATED"/>
    <property type="match status" value="1"/>
</dbReference>
<evidence type="ECO:0000313" key="6">
    <source>
        <dbReference type="Proteomes" id="UP000823757"/>
    </source>
</evidence>
<comment type="caution">
    <text evidence="5">The sequence shown here is derived from an EMBL/GenBank/DDBJ whole genome shotgun (WGS) entry which is preliminary data.</text>
</comment>
<evidence type="ECO:0000256" key="1">
    <source>
        <dbReference type="ARBA" id="ARBA00022737"/>
    </source>
</evidence>
<dbReference type="Gene3D" id="1.25.40.10">
    <property type="entry name" value="Tetratricopeptide repeat domain"/>
    <property type="match status" value="5"/>
</dbReference>
<evidence type="ECO:0000256" key="2">
    <source>
        <dbReference type="ARBA" id="ARBA00022803"/>
    </source>
</evidence>
<dbReference type="InterPro" id="IPR050498">
    <property type="entry name" value="Ycf3"/>
</dbReference>
<evidence type="ECO:0000313" key="5">
    <source>
        <dbReference type="EMBL" id="MBO8475291.1"/>
    </source>
</evidence>
<feature type="repeat" description="TPR" evidence="3">
    <location>
        <begin position="99"/>
        <end position="132"/>
    </location>
</feature>
<feature type="repeat" description="TPR" evidence="3">
    <location>
        <begin position="201"/>
        <end position="234"/>
    </location>
</feature>
<organism evidence="5 6">
    <name type="scientific">Candidatus Cryptobacteroides faecigallinarum</name>
    <dbReference type="NCBI Taxonomy" id="2840763"/>
    <lineage>
        <taxon>Bacteria</taxon>
        <taxon>Pseudomonadati</taxon>
        <taxon>Bacteroidota</taxon>
        <taxon>Bacteroidia</taxon>
        <taxon>Bacteroidales</taxon>
        <taxon>Candidatus Cryptobacteroides</taxon>
    </lineage>
</organism>
<dbReference type="PROSITE" id="PS50293">
    <property type="entry name" value="TPR_REGION"/>
    <property type="match status" value="1"/>
</dbReference>
<evidence type="ECO:0000256" key="3">
    <source>
        <dbReference type="PROSITE-ProRule" id="PRU00339"/>
    </source>
</evidence>
<keyword evidence="2 3" id="KW-0802">TPR repeat</keyword>
<dbReference type="EMBL" id="JADIMD010000122">
    <property type="protein sequence ID" value="MBO8475291.1"/>
    <property type="molecule type" value="Genomic_DNA"/>
</dbReference>